<dbReference type="SUPFAM" id="SSF89796">
    <property type="entry name" value="CoA-transferase family III (CaiB/BaiF)"/>
    <property type="match status" value="1"/>
</dbReference>
<accession>A0ABT1LBA1</accession>
<comment type="caution">
    <text evidence="3">The sequence shown here is derived from an EMBL/GenBank/DDBJ whole genome shotgun (WGS) entry which is preliminary data.</text>
</comment>
<dbReference type="PANTHER" id="PTHR48207:SF3">
    <property type="entry name" value="SUCCINATE--HYDROXYMETHYLGLUTARATE COA-TRANSFERASE"/>
    <property type="match status" value="1"/>
</dbReference>
<dbReference type="Proteomes" id="UP001205890">
    <property type="component" value="Unassembled WGS sequence"/>
</dbReference>
<dbReference type="Pfam" id="PF02515">
    <property type="entry name" value="CoA_transf_3"/>
    <property type="match status" value="1"/>
</dbReference>
<dbReference type="InterPro" id="IPR023606">
    <property type="entry name" value="CoA-Trfase_III_dom_1_sf"/>
</dbReference>
<protein>
    <submittedName>
        <fullName evidence="3">CoA transferase</fullName>
    </submittedName>
</protein>
<evidence type="ECO:0000313" key="3">
    <source>
        <dbReference type="EMBL" id="MCP8938767.1"/>
    </source>
</evidence>
<dbReference type="InterPro" id="IPR050483">
    <property type="entry name" value="CoA-transferase_III_domain"/>
</dbReference>
<gene>
    <name evidence="3" type="ORF">NK718_09600</name>
</gene>
<organism evidence="3 4">
    <name type="scientific">Alsobacter ponti</name>
    <dbReference type="NCBI Taxonomy" id="2962936"/>
    <lineage>
        <taxon>Bacteria</taxon>
        <taxon>Pseudomonadati</taxon>
        <taxon>Pseudomonadota</taxon>
        <taxon>Alphaproteobacteria</taxon>
        <taxon>Hyphomicrobiales</taxon>
        <taxon>Alsobacteraceae</taxon>
        <taxon>Alsobacter</taxon>
    </lineage>
</organism>
<proteinExistence type="predicted"/>
<dbReference type="InterPro" id="IPR003673">
    <property type="entry name" value="CoA-Trfase_fam_III"/>
</dbReference>
<dbReference type="InterPro" id="IPR044855">
    <property type="entry name" value="CoA-Trfase_III_dom3_sf"/>
</dbReference>
<evidence type="ECO:0000256" key="1">
    <source>
        <dbReference type="ARBA" id="ARBA00022679"/>
    </source>
</evidence>
<dbReference type="PANTHER" id="PTHR48207">
    <property type="entry name" value="SUCCINATE--HYDROXYMETHYLGLUTARATE COA-TRANSFERASE"/>
    <property type="match status" value="1"/>
</dbReference>
<sequence length="394" mass="42426">MSEFLRILGGVRILEIAEGIAGPVCGMQLADLGACVVKVEPPGGDRARQWGPACADGRSAIFEHLNRGKSSIIVDWRSAEDRDVLAGLLRDADVVVVHQDPETRALAGMAWRELCDANPRLCVCEISDIGLQGPLAGRAGSELVIQVLAGFHRYAGRPEAPCRVGYEIASVGGGMAAVEAVLAMLYRRERDGRGDYCEISLLGQLLSQKQILLAAQSDPDKWEGFHLNGPHWPADIGWETSDGQVTFDFRHGERDGWVKFCEAVGLGHLPDDPEYADWRSTIYIGDRKASHGPVYHAAFRAMTSQEASDLINGFGGISVKFHDYAEILAHPQMRHLNPLVSVEGAPEGATRQVATPFAFDGATVADPRPRAAPCPGDIAGASWPPGPPKGRNSP</sequence>
<dbReference type="EMBL" id="JANCLU010000007">
    <property type="protein sequence ID" value="MCP8938767.1"/>
    <property type="molecule type" value="Genomic_DNA"/>
</dbReference>
<dbReference type="Gene3D" id="3.30.1540.10">
    <property type="entry name" value="formyl-coa transferase, domain 3"/>
    <property type="match status" value="1"/>
</dbReference>
<dbReference type="GO" id="GO:0016740">
    <property type="term" value="F:transferase activity"/>
    <property type="evidence" value="ECO:0007669"/>
    <property type="project" value="UniProtKB-KW"/>
</dbReference>
<keyword evidence="4" id="KW-1185">Reference proteome</keyword>
<evidence type="ECO:0000313" key="4">
    <source>
        <dbReference type="Proteomes" id="UP001205890"/>
    </source>
</evidence>
<keyword evidence="1 3" id="KW-0808">Transferase</keyword>
<reference evidence="3 4" key="1">
    <citation type="submission" date="2022-07" db="EMBL/GenBank/DDBJ databases">
        <authorList>
            <person name="Li W.-J."/>
            <person name="Deng Q.-Q."/>
        </authorList>
    </citation>
    <scope>NUCLEOTIDE SEQUENCE [LARGE SCALE GENOMIC DNA]</scope>
    <source>
        <strain evidence="3 4">SYSU M60028</strain>
    </source>
</reference>
<evidence type="ECO:0000256" key="2">
    <source>
        <dbReference type="SAM" id="MobiDB-lite"/>
    </source>
</evidence>
<dbReference type="Gene3D" id="3.40.50.10540">
    <property type="entry name" value="Crotonobetainyl-coa:carnitine coa-transferase, domain 1"/>
    <property type="match status" value="1"/>
</dbReference>
<dbReference type="RefSeq" id="WP_254740990.1">
    <property type="nucleotide sequence ID" value="NZ_JANCLU010000007.1"/>
</dbReference>
<feature type="region of interest" description="Disordered" evidence="2">
    <location>
        <begin position="364"/>
        <end position="394"/>
    </location>
</feature>
<name>A0ABT1LBA1_9HYPH</name>